<dbReference type="Pfam" id="PF00702">
    <property type="entry name" value="Hydrolase"/>
    <property type="match status" value="1"/>
</dbReference>
<protein>
    <recommendedName>
        <fullName evidence="4">Haloacid dehalogenase-like hydrolase domain-containing protein</fullName>
    </recommendedName>
</protein>
<dbReference type="InterPro" id="IPR023198">
    <property type="entry name" value="PGP-like_dom2"/>
</dbReference>
<dbReference type="SUPFAM" id="SSF56784">
    <property type="entry name" value="HAD-like"/>
    <property type="match status" value="1"/>
</dbReference>
<dbReference type="NCBIfam" id="TIGR01509">
    <property type="entry name" value="HAD-SF-IA-v3"/>
    <property type="match status" value="1"/>
</dbReference>
<dbReference type="EMBL" id="HBIP01028070">
    <property type="protein sequence ID" value="CAE0501900.1"/>
    <property type="molecule type" value="Transcribed_RNA"/>
</dbReference>
<dbReference type="InterPro" id="IPR036412">
    <property type="entry name" value="HAD-like_sf"/>
</dbReference>
<dbReference type="GO" id="GO:0046872">
    <property type="term" value="F:metal ion binding"/>
    <property type="evidence" value="ECO:0007669"/>
    <property type="project" value="UniProtKB-KW"/>
</dbReference>
<organism evidence="3">
    <name type="scientific">Dunaliella tertiolecta</name>
    <name type="common">Green alga</name>
    <dbReference type="NCBI Taxonomy" id="3047"/>
    <lineage>
        <taxon>Eukaryota</taxon>
        <taxon>Viridiplantae</taxon>
        <taxon>Chlorophyta</taxon>
        <taxon>core chlorophytes</taxon>
        <taxon>Chlorophyceae</taxon>
        <taxon>CS clade</taxon>
        <taxon>Chlamydomonadales</taxon>
        <taxon>Dunaliellaceae</taxon>
        <taxon>Dunaliella</taxon>
    </lineage>
</organism>
<keyword evidence="1" id="KW-0479">Metal-binding</keyword>
<evidence type="ECO:0000313" key="3">
    <source>
        <dbReference type="EMBL" id="CAE0501900.1"/>
    </source>
</evidence>
<evidence type="ECO:0000256" key="2">
    <source>
        <dbReference type="ARBA" id="ARBA00022801"/>
    </source>
</evidence>
<dbReference type="AlphaFoldDB" id="A0A7S3VSN3"/>
<dbReference type="GO" id="GO:0016787">
    <property type="term" value="F:hydrolase activity"/>
    <property type="evidence" value="ECO:0007669"/>
    <property type="project" value="UniProtKB-KW"/>
</dbReference>
<dbReference type="Gene3D" id="3.40.50.1000">
    <property type="entry name" value="HAD superfamily/HAD-like"/>
    <property type="match status" value="1"/>
</dbReference>
<sequence>MNLQTMRSNGGSMHGSMVPRLFPSLSKQMCRRRQCMTSAAPMKALVLDLGGILIEPGEHHRQAYNEAFHKFEVLQAHSPTARIVNWSEGFYAELENRSGSGSKLQYYFEAQGWDVPNKITKGVPKTPEEKQRLVSELMAYKTQRFQRMMESGEVELEPRPGVVRVIDEAVDLGLKLAVCTTSKARDSLLSTLHMLLGEERTAKLDCVLAGDDVPKKKPDPEVYKKAAATLGVQPSECVCIEDSTTGMQAALQAGMRVIVTYTDATKTQAFEGAERVISALGYPNNVTALELKQQRLAQDDRIHMDVSDSAIQFLMNPRG</sequence>
<evidence type="ECO:0000256" key="1">
    <source>
        <dbReference type="ARBA" id="ARBA00022723"/>
    </source>
</evidence>
<dbReference type="InterPro" id="IPR006439">
    <property type="entry name" value="HAD-SF_hydro_IA"/>
</dbReference>
<accession>A0A7S3VSN3</accession>
<dbReference type="InterPro" id="IPR023214">
    <property type="entry name" value="HAD_sf"/>
</dbReference>
<evidence type="ECO:0008006" key="4">
    <source>
        <dbReference type="Google" id="ProtNLM"/>
    </source>
</evidence>
<dbReference type="SFLD" id="SFLDG01129">
    <property type="entry name" value="C1.5:_HAD__Beta-PGM__Phosphata"/>
    <property type="match status" value="1"/>
</dbReference>
<dbReference type="SFLD" id="SFLDS00003">
    <property type="entry name" value="Haloacid_Dehalogenase"/>
    <property type="match status" value="1"/>
</dbReference>
<gene>
    <name evidence="3" type="ORF">DTER00134_LOCUS16973</name>
</gene>
<dbReference type="PANTHER" id="PTHR42896:SF4">
    <property type="entry name" value="OS08G0485900 PROTEIN"/>
    <property type="match status" value="1"/>
</dbReference>
<dbReference type="InterPro" id="IPR044999">
    <property type="entry name" value="CbbY-like"/>
</dbReference>
<proteinExistence type="predicted"/>
<name>A0A7S3VSN3_DUNTE</name>
<dbReference type="FunFam" id="3.40.50.1000:FF:000036">
    <property type="entry name" value="HAD family hydrolase"/>
    <property type="match status" value="1"/>
</dbReference>
<keyword evidence="2" id="KW-0378">Hydrolase</keyword>
<reference evidence="3" key="1">
    <citation type="submission" date="2021-01" db="EMBL/GenBank/DDBJ databases">
        <authorList>
            <person name="Corre E."/>
            <person name="Pelletier E."/>
            <person name="Niang G."/>
            <person name="Scheremetjew M."/>
            <person name="Finn R."/>
            <person name="Kale V."/>
            <person name="Holt S."/>
            <person name="Cochrane G."/>
            <person name="Meng A."/>
            <person name="Brown T."/>
            <person name="Cohen L."/>
        </authorList>
    </citation>
    <scope>NUCLEOTIDE SEQUENCE</scope>
    <source>
        <strain evidence="3">CCMP1320</strain>
    </source>
</reference>
<dbReference type="PANTHER" id="PTHR42896">
    <property type="entry name" value="XYLULOSE-1,5-BISPHOSPHATE (XUBP) PHOSPHATASE"/>
    <property type="match status" value="1"/>
</dbReference>
<dbReference type="Gene3D" id="1.10.150.240">
    <property type="entry name" value="Putative phosphatase, domain 2"/>
    <property type="match status" value="1"/>
</dbReference>